<feature type="transmembrane region" description="Helical" evidence="1">
    <location>
        <begin position="99"/>
        <end position="121"/>
    </location>
</feature>
<dbReference type="Proteomes" id="UP000077266">
    <property type="component" value="Unassembled WGS sequence"/>
</dbReference>
<accession>A0A166B6E8</accession>
<feature type="transmembrane region" description="Helical" evidence="1">
    <location>
        <begin position="165"/>
        <end position="184"/>
    </location>
</feature>
<dbReference type="Pfam" id="PF12271">
    <property type="entry name" value="Chs7"/>
    <property type="match status" value="1"/>
</dbReference>
<dbReference type="GO" id="GO:0006457">
    <property type="term" value="P:protein folding"/>
    <property type="evidence" value="ECO:0007669"/>
    <property type="project" value="TreeGrafter"/>
</dbReference>
<feature type="transmembrane region" description="Helical" evidence="1">
    <location>
        <begin position="242"/>
        <end position="264"/>
    </location>
</feature>
<keyword evidence="1" id="KW-1133">Transmembrane helix</keyword>
<feature type="transmembrane region" description="Helical" evidence="1">
    <location>
        <begin position="127"/>
        <end position="153"/>
    </location>
</feature>
<dbReference type="AlphaFoldDB" id="A0A166B6E8"/>
<feature type="transmembrane region" description="Helical" evidence="1">
    <location>
        <begin position="305"/>
        <end position="324"/>
    </location>
</feature>
<feature type="transmembrane region" description="Helical" evidence="1">
    <location>
        <begin position="276"/>
        <end position="293"/>
    </location>
</feature>
<dbReference type="PANTHER" id="PTHR35329:SF1">
    <property type="entry name" value="CHITIN SYNTHASE EXPORT CHAPERONE"/>
    <property type="match status" value="1"/>
</dbReference>
<reference evidence="2 3" key="1">
    <citation type="journal article" date="2016" name="Mol. Biol. Evol.">
        <title>Comparative Genomics of Early-Diverging Mushroom-Forming Fungi Provides Insights into the Origins of Lignocellulose Decay Capabilities.</title>
        <authorList>
            <person name="Nagy L.G."/>
            <person name="Riley R."/>
            <person name="Tritt A."/>
            <person name="Adam C."/>
            <person name="Daum C."/>
            <person name="Floudas D."/>
            <person name="Sun H."/>
            <person name="Yadav J.S."/>
            <person name="Pangilinan J."/>
            <person name="Larsson K.H."/>
            <person name="Matsuura K."/>
            <person name="Barry K."/>
            <person name="Labutti K."/>
            <person name="Kuo R."/>
            <person name="Ohm R.A."/>
            <person name="Bhattacharya S.S."/>
            <person name="Shirouzu T."/>
            <person name="Yoshinaga Y."/>
            <person name="Martin F.M."/>
            <person name="Grigoriev I.V."/>
            <person name="Hibbett D.S."/>
        </authorList>
    </citation>
    <scope>NUCLEOTIDE SEQUENCE [LARGE SCALE GENOMIC DNA]</scope>
    <source>
        <strain evidence="2 3">HHB12029</strain>
    </source>
</reference>
<protein>
    <submittedName>
        <fullName evidence="2">Uncharacterized protein</fullName>
    </submittedName>
</protein>
<sequence length="330" mass="36269">MVAFGSFETICRDVPSYPWCNLFYKQLQKVAESRLIGSSSDARSAPVGINPRCGIPRLFHGSDLGNIANTIVAGLSFFLVMYFVTRVGRRKAAVGRIEFRWFLFMYCISLVFQILTLGSYLEQGSTALAVLTSLHAGIVAGLFWFLLANAIISTQVVEDGTPASVLPYAIFGTAFFVGTTYVALDTAFHFTTAFESNPPQELKNIALFVLVNIWPGAATVIYFVIMLYVVFVMLQEVRPMGWYIAAMILFVLSQLDVFLLSRVICDGSGAVVDGSFVATVLQTMAVGCLYLAWRSITEGAFLRSFLLSCLVLGRMGWVAFFPLLRCGGMA</sequence>
<feature type="transmembrane region" description="Helical" evidence="1">
    <location>
        <begin position="204"/>
        <end position="230"/>
    </location>
</feature>
<dbReference type="PANTHER" id="PTHR35329">
    <property type="entry name" value="CHITIN SYNTHASE EXPORT CHAPERONE"/>
    <property type="match status" value="1"/>
</dbReference>
<name>A0A166B6E8_EXIGL</name>
<evidence type="ECO:0000313" key="3">
    <source>
        <dbReference type="Proteomes" id="UP000077266"/>
    </source>
</evidence>
<dbReference type="OrthoDB" id="5582162at2759"/>
<dbReference type="EMBL" id="KV425920">
    <property type="protein sequence ID" value="KZV98289.1"/>
    <property type="molecule type" value="Genomic_DNA"/>
</dbReference>
<dbReference type="STRING" id="1314781.A0A166B6E8"/>
<feature type="transmembrane region" description="Helical" evidence="1">
    <location>
        <begin position="67"/>
        <end position="87"/>
    </location>
</feature>
<dbReference type="GO" id="GO:0051082">
    <property type="term" value="F:unfolded protein binding"/>
    <property type="evidence" value="ECO:0007669"/>
    <property type="project" value="TreeGrafter"/>
</dbReference>
<dbReference type="GO" id="GO:0005789">
    <property type="term" value="C:endoplasmic reticulum membrane"/>
    <property type="evidence" value="ECO:0007669"/>
    <property type="project" value="TreeGrafter"/>
</dbReference>
<proteinExistence type="predicted"/>
<keyword evidence="1" id="KW-0812">Transmembrane</keyword>
<organism evidence="2 3">
    <name type="scientific">Exidia glandulosa HHB12029</name>
    <dbReference type="NCBI Taxonomy" id="1314781"/>
    <lineage>
        <taxon>Eukaryota</taxon>
        <taxon>Fungi</taxon>
        <taxon>Dikarya</taxon>
        <taxon>Basidiomycota</taxon>
        <taxon>Agaricomycotina</taxon>
        <taxon>Agaricomycetes</taxon>
        <taxon>Auriculariales</taxon>
        <taxon>Exidiaceae</taxon>
        <taxon>Exidia</taxon>
    </lineage>
</organism>
<keyword evidence="1" id="KW-0472">Membrane</keyword>
<keyword evidence="3" id="KW-1185">Reference proteome</keyword>
<dbReference type="InParanoid" id="A0A166B6E8"/>
<evidence type="ECO:0000313" key="2">
    <source>
        <dbReference type="EMBL" id="KZV98289.1"/>
    </source>
</evidence>
<dbReference type="InterPro" id="IPR022057">
    <property type="entry name" value="Chs7"/>
</dbReference>
<evidence type="ECO:0000256" key="1">
    <source>
        <dbReference type="SAM" id="Phobius"/>
    </source>
</evidence>
<gene>
    <name evidence="2" type="ORF">EXIGLDRAFT_607098</name>
</gene>